<dbReference type="RefSeq" id="WP_260175481.1">
    <property type="nucleotide sequence ID" value="NZ_JACHBW010000023.1"/>
</dbReference>
<protein>
    <recommendedName>
        <fullName evidence="3">DUF429 domain-containing protein</fullName>
    </recommendedName>
</protein>
<proteinExistence type="predicted"/>
<dbReference type="AlphaFoldDB" id="A0A7W9U4L4"/>
<evidence type="ECO:0008006" key="3">
    <source>
        <dbReference type="Google" id="ProtNLM"/>
    </source>
</evidence>
<gene>
    <name evidence="1" type="ORF">F4827_006047</name>
</gene>
<comment type="caution">
    <text evidence="1">The sequence shown here is derived from an EMBL/GenBank/DDBJ whole genome shotgun (WGS) entry which is preliminary data.</text>
</comment>
<accession>A0A7W9U4L4</accession>
<organism evidence="1 2">
    <name type="scientific">Paraburkholderia bannensis</name>
    <dbReference type="NCBI Taxonomy" id="765414"/>
    <lineage>
        <taxon>Bacteria</taxon>
        <taxon>Pseudomonadati</taxon>
        <taxon>Pseudomonadota</taxon>
        <taxon>Betaproteobacteria</taxon>
        <taxon>Burkholderiales</taxon>
        <taxon>Burkholderiaceae</taxon>
        <taxon>Paraburkholderia</taxon>
    </lineage>
</organism>
<dbReference type="EMBL" id="JACHBW010000023">
    <property type="protein sequence ID" value="MBB6106176.1"/>
    <property type="molecule type" value="Genomic_DNA"/>
</dbReference>
<dbReference type="Proteomes" id="UP000571554">
    <property type="component" value="Unassembled WGS sequence"/>
</dbReference>
<name>A0A7W9U4L4_9BURK</name>
<keyword evidence="2" id="KW-1185">Reference proteome</keyword>
<evidence type="ECO:0000313" key="2">
    <source>
        <dbReference type="Proteomes" id="UP000571554"/>
    </source>
</evidence>
<evidence type="ECO:0000313" key="1">
    <source>
        <dbReference type="EMBL" id="MBB6106176.1"/>
    </source>
</evidence>
<sequence length="204" mass="23613">MPTIVGIDHSFSFPLRYFEVHQLEPDWYAFLEDFRAHWPTDEEHVYVDFVRDGLIGNGSAREGSPRWRRIAEERCKAKSVFHFDVQGSVAKSTHSGIPWLLYLHRQLGERVRFWPFDGWDIPAGRSAIVEAYPSMWRRGRVTPENMTDDQFDAYTIADWLRLADEDGRLQLALNPPLTPAERTVAEIEGWILGVGFAATREAHR</sequence>
<reference evidence="1 2" key="1">
    <citation type="submission" date="2020-08" db="EMBL/GenBank/DDBJ databases">
        <title>Above-ground endophytic microbial communities from plants in different locations in the United States.</title>
        <authorList>
            <person name="Frank C."/>
        </authorList>
    </citation>
    <scope>NUCLEOTIDE SEQUENCE [LARGE SCALE GENOMIC DNA]</scope>
    <source>
        <strain evidence="1 2">WP4_2_2</strain>
    </source>
</reference>